<comment type="similarity">
    <text evidence="3">Belongs to the RBR family. Ariadne subfamily.</text>
</comment>
<dbReference type="FunFam" id="1.20.120.1750:FF:000002">
    <property type="entry name" value="RBR-type E3 ubiquitin transferase"/>
    <property type="match status" value="1"/>
</dbReference>
<dbReference type="InterPro" id="IPR013083">
    <property type="entry name" value="Znf_RING/FYVE/PHD"/>
</dbReference>
<evidence type="ECO:0000313" key="16">
    <source>
        <dbReference type="EMBL" id="CAF1024109.1"/>
    </source>
</evidence>
<feature type="region of interest" description="Disordered" evidence="13">
    <location>
        <begin position="1"/>
        <end position="82"/>
    </location>
</feature>
<feature type="domain" description="RING-type" evidence="14">
    <location>
        <begin position="203"/>
        <end position="249"/>
    </location>
</feature>
<evidence type="ECO:0000256" key="4">
    <source>
        <dbReference type="ARBA" id="ARBA00012251"/>
    </source>
</evidence>
<dbReference type="InterPro" id="IPR002867">
    <property type="entry name" value="IBR_dom"/>
</dbReference>
<comment type="catalytic activity">
    <reaction evidence="1">
        <text>[E2 ubiquitin-conjugating enzyme]-S-ubiquitinyl-L-cysteine + [acceptor protein]-L-lysine = [E2 ubiquitin-conjugating enzyme]-L-cysteine + [acceptor protein]-N(6)-ubiquitinyl-L-lysine.</text>
        <dbReference type="EC" id="2.3.2.31"/>
    </reaction>
</comment>
<dbReference type="GO" id="GO:0061630">
    <property type="term" value="F:ubiquitin protein ligase activity"/>
    <property type="evidence" value="ECO:0007669"/>
    <property type="project" value="UniProtKB-EC"/>
</dbReference>
<dbReference type="Gene3D" id="1.20.120.1750">
    <property type="match status" value="1"/>
</dbReference>
<dbReference type="Proteomes" id="UP000663860">
    <property type="component" value="Unassembled WGS sequence"/>
</dbReference>
<evidence type="ECO:0000256" key="5">
    <source>
        <dbReference type="ARBA" id="ARBA00022679"/>
    </source>
</evidence>
<evidence type="ECO:0000256" key="2">
    <source>
        <dbReference type="ARBA" id="ARBA00004906"/>
    </source>
</evidence>
<evidence type="ECO:0000256" key="13">
    <source>
        <dbReference type="SAM" id="MobiDB-lite"/>
    </source>
</evidence>
<dbReference type="Pfam" id="PF22605">
    <property type="entry name" value="IBR_2"/>
    <property type="match status" value="1"/>
</dbReference>
<keyword evidence="8 11" id="KW-0863">Zinc-finger</keyword>
<dbReference type="Proteomes" id="UP000663845">
    <property type="component" value="Unassembled WGS sequence"/>
</dbReference>
<dbReference type="EC" id="2.3.2.31" evidence="4"/>
<keyword evidence="12" id="KW-0175">Coiled coil</keyword>
<sequence length="587" mass="68598">MADDDQFDIDTDSEIDDDDENEESDDDTGFFPIDEPVVYSSQSSTTTSSAAAQIPKQTKGTSEQSGNKYSTSINASNNHPQDNNFEYVVLSQDDIVKYMVECIKEVNEVIKLPSTTVRLLLHHFRWDKEKLMERFYDPNHQDELFRQAHIVNPFKRPHLQTQISSSSHRSTRRQISSSSLSPSSASITTTTTNPLRPLTEQTCLICCSTKPINDMAGLECGHTFCIICWQQYLTYKIMHEGIGQTIPCPAKCDILVDDRTVLRLIEDSDVRRKYQHLITNSFVECNRNMRWCPGTNCTNAIKAPYCDVAMVTCTTCKTSFCFQCGQNWHEPIKCKWLKKWQKKCHDDSETSNWIAANTKECPKCHATIEKNGGCNHLICKNQSCKYEFCWVCLGAWEPHGSSWYNCNRFNEDDAKKARDEQDRSRSALQRYLHYYKRYHNHHESLRLENKLLEQVQKRMESMQQQMSWIEVQFLQIACDVLRQCRQTLMYTYPFAFYLKRNNHSIIFEQNQADLEHATEELSGYLERDFSQTNASLTEMKQKVQDKYRYCSTRRKVLLDHVAEGYECDYWLVAIFRFQLIMYNHPLF</sequence>
<evidence type="ECO:0000256" key="7">
    <source>
        <dbReference type="ARBA" id="ARBA00022737"/>
    </source>
</evidence>
<dbReference type="EMBL" id="CAJNOE010000185">
    <property type="protein sequence ID" value="CAF1024109.1"/>
    <property type="molecule type" value="Genomic_DNA"/>
</dbReference>
<evidence type="ECO:0000259" key="14">
    <source>
        <dbReference type="PROSITE" id="PS50089"/>
    </source>
</evidence>
<name>A0A814M8W0_9BILA</name>
<dbReference type="AlphaFoldDB" id="A0A814M8W0"/>
<evidence type="ECO:0000313" key="18">
    <source>
        <dbReference type="Proteomes" id="UP000663845"/>
    </source>
</evidence>
<dbReference type="FunFam" id="3.30.40.10:FF:000019">
    <property type="entry name" value="RBR-type E3 ubiquitin transferase"/>
    <property type="match status" value="1"/>
</dbReference>
<evidence type="ECO:0000256" key="3">
    <source>
        <dbReference type="ARBA" id="ARBA00005884"/>
    </source>
</evidence>
<evidence type="ECO:0000256" key="11">
    <source>
        <dbReference type="PROSITE-ProRule" id="PRU00175"/>
    </source>
</evidence>
<keyword evidence="10" id="KW-0862">Zinc</keyword>
<feature type="compositionally biased region" description="Low complexity" evidence="13">
    <location>
        <begin position="40"/>
        <end position="53"/>
    </location>
</feature>
<dbReference type="GO" id="GO:0008270">
    <property type="term" value="F:zinc ion binding"/>
    <property type="evidence" value="ECO:0007669"/>
    <property type="project" value="UniProtKB-KW"/>
</dbReference>
<evidence type="ECO:0000256" key="10">
    <source>
        <dbReference type="ARBA" id="ARBA00022833"/>
    </source>
</evidence>
<dbReference type="InterPro" id="IPR001841">
    <property type="entry name" value="Znf_RING"/>
</dbReference>
<keyword evidence="9" id="KW-0833">Ubl conjugation pathway</keyword>
<dbReference type="PROSITE" id="PS51873">
    <property type="entry name" value="TRIAD"/>
    <property type="match status" value="1"/>
</dbReference>
<evidence type="ECO:0000256" key="8">
    <source>
        <dbReference type="ARBA" id="ARBA00022771"/>
    </source>
</evidence>
<dbReference type="InterPro" id="IPR048962">
    <property type="entry name" value="ARIH1-like_UBL"/>
</dbReference>
<feature type="region of interest" description="Disordered" evidence="13">
    <location>
        <begin position="161"/>
        <end position="192"/>
    </location>
</feature>
<evidence type="ECO:0000256" key="1">
    <source>
        <dbReference type="ARBA" id="ARBA00001798"/>
    </source>
</evidence>
<feature type="coiled-coil region" evidence="12">
    <location>
        <begin position="445"/>
        <end position="472"/>
    </location>
</feature>
<feature type="compositionally biased region" description="Polar residues" evidence="13">
    <location>
        <begin position="55"/>
        <end position="82"/>
    </location>
</feature>
<dbReference type="InterPro" id="IPR044066">
    <property type="entry name" value="TRIAD_supradom"/>
</dbReference>
<gene>
    <name evidence="16" type="ORF">IZO911_LOCUS18890</name>
    <name evidence="17" type="ORF">JYZ213_LOCUS19962</name>
</gene>
<dbReference type="Pfam" id="PF01485">
    <property type="entry name" value="IBR"/>
    <property type="match status" value="1"/>
</dbReference>
<dbReference type="SUPFAM" id="SSF57850">
    <property type="entry name" value="RING/U-box"/>
    <property type="match status" value="3"/>
</dbReference>
<evidence type="ECO:0000259" key="15">
    <source>
        <dbReference type="PROSITE" id="PS51873"/>
    </source>
</evidence>
<keyword evidence="5" id="KW-0808">Transferase</keyword>
<evidence type="ECO:0000256" key="9">
    <source>
        <dbReference type="ARBA" id="ARBA00022786"/>
    </source>
</evidence>
<comment type="pathway">
    <text evidence="2">Protein modification; protein ubiquitination.</text>
</comment>
<feature type="domain" description="RING-type" evidence="15">
    <location>
        <begin position="199"/>
        <end position="410"/>
    </location>
</feature>
<dbReference type="PROSITE" id="PS50089">
    <property type="entry name" value="ZF_RING_2"/>
    <property type="match status" value="1"/>
</dbReference>
<dbReference type="PANTHER" id="PTHR11685">
    <property type="entry name" value="RBR FAMILY RING FINGER AND IBR DOMAIN-CONTAINING"/>
    <property type="match status" value="1"/>
</dbReference>
<proteinExistence type="inferred from homology"/>
<dbReference type="InterPro" id="IPR031127">
    <property type="entry name" value="E3_UB_ligase_RBR"/>
</dbReference>
<evidence type="ECO:0000256" key="6">
    <source>
        <dbReference type="ARBA" id="ARBA00022723"/>
    </source>
</evidence>
<dbReference type="EMBL" id="CAJNOG010000206">
    <property type="protein sequence ID" value="CAF1074784.1"/>
    <property type="molecule type" value="Genomic_DNA"/>
</dbReference>
<reference evidence="17" key="1">
    <citation type="submission" date="2021-02" db="EMBL/GenBank/DDBJ databases">
        <authorList>
            <person name="Nowell W R."/>
        </authorList>
    </citation>
    <scope>NUCLEOTIDE SEQUENCE</scope>
</reference>
<keyword evidence="7" id="KW-0677">Repeat</keyword>
<comment type="caution">
    <text evidence="17">The sequence shown here is derived from an EMBL/GenBank/DDBJ whole genome shotgun (WGS) entry which is preliminary data.</text>
</comment>
<protein>
    <recommendedName>
        <fullName evidence="4">RBR-type E3 ubiquitin transferase</fullName>
        <ecNumber evidence="4">2.3.2.31</ecNumber>
    </recommendedName>
</protein>
<dbReference type="GO" id="GO:0016567">
    <property type="term" value="P:protein ubiquitination"/>
    <property type="evidence" value="ECO:0007669"/>
    <property type="project" value="InterPro"/>
</dbReference>
<accession>A0A814M8W0</accession>
<dbReference type="SMART" id="SM00647">
    <property type="entry name" value="IBR"/>
    <property type="match status" value="2"/>
</dbReference>
<dbReference type="Pfam" id="PF21235">
    <property type="entry name" value="UBA_ARI1"/>
    <property type="match status" value="1"/>
</dbReference>
<dbReference type="InterPro" id="IPR045840">
    <property type="entry name" value="Ariadne"/>
</dbReference>
<organism evidence="17 18">
    <name type="scientific">Adineta steineri</name>
    <dbReference type="NCBI Taxonomy" id="433720"/>
    <lineage>
        <taxon>Eukaryota</taxon>
        <taxon>Metazoa</taxon>
        <taxon>Spiralia</taxon>
        <taxon>Gnathifera</taxon>
        <taxon>Rotifera</taxon>
        <taxon>Eurotatoria</taxon>
        <taxon>Bdelloidea</taxon>
        <taxon>Adinetida</taxon>
        <taxon>Adinetidae</taxon>
        <taxon>Adineta</taxon>
    </lineage>
</organism>
<dbReference type="Gene3D" id="3.30.40.10">
    <property type="entry name" value="Zinc/RING finger domain, C3HC4 (zinc finger)"/>
    <property type="match status" value="1"/>
</dbReference>
<keyword evidence="6" id="KW-0479">Metal-binding</keyword>
<dbReference type="InterPro" id="IPR054694">
    <property type="entry name" value="Parkin-like_IBR"/>
</dbReference>
<dbReference type="CDD" id="cd20343">
    <property type="entry name" value="BRcat_RBR_HHARI-like"/>
    <property type="match status" value="1"/>
</dbReference>
<dbReference type="CDD" id="cd20356">
    <property type="entry name" value="Rcat_RBR_HHARI-like"/>
    <property type="match status" value="1"/>
</dbReference>
<dbReference type="Pfam" id="PF19422">
    <property type="entry name" value="Ariadne"/>
    <property type="match status" value="1"/>
</dbReference>
<evidence type="ECO:0000313" key="17">
    <source>
        <dbReference type="EMBL" id="CAF1074784.1"/>
    </source>
</evidence>
<feature type="compositionally biased region" description="Acidic residues" evidence="13">
    <location>
        <begin position="1"/>
        <end position="28"/>
    </location>
</feature>
<evidence type="ECO:0000256" key="12">
    <source>
        <dbReference type="SAM" id="Coils"/>
    </source>
</evidence>